<evidence type="ECO:0008006" key="4">
    <source>
        <dbReference type="Google" id="ProtNLM"/>
    </source>
</evidence>
<keyword evidence="3" id="KW-1185">Reference proteome</keyword>
<feature type="region of interest" description="Disordered" evidence="1">
    <location>
        <begin position="304"/>
        <end position="327"/>
    </location>
</feature>
<evidence type="ECO:0000313" key="2">
    <source>
        <dbReference type="EMBL" id="SFI20283.1"/>
    </source>
</evidence>
<dbReference type="AlphaFoldDB" id="A0A1I3GA03"/>
<dbReference type="EMBL" id="FORA01000001">
    <property type="protein sequence ID" value="SFI20283.1"/>
    <property type="molecule type" value="Genomic_DNA"/>
</dbReference>
<reference evidence="2 3" key="1">
    <citation type="submission" date="2016-10" db="EMBL/GenBank/DDBJ databases">
        <authorList>
            <person name="de Groot N.N."/>
        </authorList>
    </citation>
    <scope>NUCLEOTIDE SEQUENCE [LARGE SCALE GENOMIC DNA]</scope>
    <source>
        <strain evidence="2 3">DSM 19073</strain>
    </source>
</reference>
<proteinExistence type="predicted"/>
<dbReference type="STRING" id="390807.SAMN04488095_0106"/>
<name>A0A1I3GA03_9RHOB</name>
<evidence type="ECO:0000313" key="3">
    <source>
        <dbReference type="Proteomes" id="UP000199110"/>
    </source>
</evidence>
<gene>
    <name evidence="2" type="ORF">SAMN04488095_0106</name>
</gene>
<accession>A0A1I3GA03</accession>
<dbReference type="SUPFAM" id="SSF53474">
    <property type="entry name" value="alpha/beta-Hydrolases"/>
    <property type="match status" value="1"/>
</dbReference>
<protein>
    <recommendedName>
        <fullName evidence="4">Phosphoadenosine phosphosulfate reductase</fullName>
    </recommendedName>
</protein>
<evidence type="ECO:0000256" key="1">
    <source>
        <dbReference type="SAM" id="MobiDB-lite"/>
    </source>
</evidence>
<dbReference type="Proteomes" id="UP000199110">
    <property type="component" value="Unassembled WGS sequence"/>
</dbReference>
<organism evidence="2 3">
    <name type="scientific">Jannaschia pohangensis</name>
    <dbReference type="NCBI Taxonomy" id="390807"/>
    <lineage>
        <taxon>Bacteria</taxon>
        <taxon>Pseudomonadati</taxon>
        <taxon>Pseudomonadota</taxon>
        <taxon>Alphaproteobacteria</taxon>
        <taxon>Rhodobacterales</taxon>
        <taxon>Roseobacteraceae</taxon>
        <taxon>Jannaschia</taxon>
    </lineage>
</organism>
<sequence>MPATAHQSMTRAEHRVALTAAAGEVGYLRQVGDDHLALHRDGGDTLVVSFEMLDDMRDRPGGLPISTGVARKKGWATLDIMAEGRTWFREDDLFDYFDGLTDDGFFDDYDSVVFMGGGMGAYGAAAFSVAAPGSTVFLVQPYATLARDIAPWERRFRSSWVLPFGPRYSNAARMIDGARRVFVVTDPTEDADAMHASLFQGDHVTRLPAPHAGGDILARLDGIGILDRLVAAAEADTLTPLRFAQLWRARRDHAPWLTGLLRKTDRIDRPWLQALVAGHILRKTNGPAARRRLNAALSKLAAEGRKAPGNLEPSAPQRGDRTLLAGE</sequence>
<dbReference type="InterPro" id="IPR029058">
    <property type="entry name" value="AB_hydrolase_fold"/>
</dbReference>